<feature type="region of interest" description="Disordered" evidence="1">
    <location>
        <begin position="81"/>
        <end position="103"/>
    </location>
</feature>
<evidence type="ECO:0000256" key="1">
    <source>
        <dbReference type="SAM" id="MobiDB-lite"/>
    </source>
</evidence>
<dbReference type="EMBL" id="KN826264">
    <property type="protein sequence ID" value="KIK79500.1"/>
    <property type="molecule type" value="Genomic_DNA"/>
</dbReference>
<protein>
    <submittedName>
        <fullName evidence="2">Uncharacterized protein</fullName>
    </submittedName>
</protein>
<dbReference type="HOGENOM" id="CLU_912691_0_0_1"/>
<sequence length="312" mass="34291">MTHAQQSAAILEVLEIIRCRQREYQGVVLNGDMLDGSVEGLPQHTIIYQKRKAQGQYIYALHTAQAVLTAAGLSPNTILQLPSPLSTSRSDTPDTPSPSPSPLLTHLPAPAFLAACYEPLCSHSFTPTEISQGINKVNHETAIDHIVEHPYNAIVEYPETGDAPDVAVAHIFNEVGTVDMMASFVSCSKAQLARLSSVLNSEQHVKDFSIALLIKASTLAATTRTPQDDAHREVFLKTIGFYYALINKGCAFSSTTDFPESSDTIQQENDTLDNAENDNIDDAQSSRHKCKVPRCRGRLVLKFNNFHQPYIQ</sequence>
<dbReference type="InParanoid" id="A0A0D0DM86"/>
<name>A0A0D0DM86_9AGAM</name>
<dbReference type="OrthoDB" id="2681818at2759"/>
<evidence type="ECO:0000313" key="2">
    <source>
        <dbReference type="EMBL" id="KIK79500.1"/>
    </source>
</evidence>
<proteinExistence type="predicted"/>
<evidence type="ECO:0000313" key="3">
    <source>
        <dbReference type="Proteomes" id="UP000054538"/>
    </source>
</evidence>
<dbReference type="Proteomes" id="UP000054538">
    <property type="component" value="Unassembled WGS sequence"/>
</dbReference>
<keyword evidence="3" id="KW-1185">Reference proteome</keyword>
<gene>
    <name evidence="2" type="ORF">PAXRUDRAFT_16302</name>
</gene>
<reference evidence="2 3" key="1">
    <citation type="submission" date="2014-04" db="EMBL/GenBank/DDBJ databases">
        <authorList>
            <consortium name="DOE Joint Genome Institute"/>
            <person name="Kuo A."/>
            <person name="Kohler A."/>
            <person name="Jargeat P."/>
            <person name="Nagy L.G."/>
            <person name="Floudas D."/>
            <person name="Copeland A."/>
            <person name="Barry K.W."/>
            <person name="Cichocki N."/>
            <person name="Veneault-Fourrey C."/>
            <person name="LaButti K."/>
            <person name="Lindquist E.A."/>
            <person name="Lipzen A."/>
            <person name="Lundell T."/>
            <person name="Morin E."/>
            <person name="Murat C."/>
            <person name="Sun H."/>
            <person name="Tunlid A."/>
            <person name="Henrissat B."/>
            <person name="Grigoriev I.V."/>
            <person name="Hibbett D.S."/>
            <person name="Martin F."/>
            <person name="Nordberg H.P."/>
            <person name="Cantor M.N."/>
            <person name="Hua S.X."/>
        </authorList>
    </citation>
    <scope>NUCLEOTIDE SEQUENCE [LARGE SCALE GENOMIC DNA]</scope>
    <source>
        <strain evidence="2 3">Ve08.2h10</strain>
    </source>
</reference>
<organism evidence="2 3">
    <name type="scientific">Paxillus rubicundulus Ve08.2h10</name>
    <dbReference type="NCBI Taxonomy" id="930991"/>
    <lineage>
        <taxon>Eukaryota</taxon>
        <taxon>Fungi</taxon>
        <taxon>Dikarya</taxon>
        <taxon>Basidiomycota</taxon>
        <taxon>Agaricomycotina</taxon>
        <taxon>Agaricomycetes</taxon>
        <taxon>Agaricomycetidae</taxon>
        <taxon>Boletales</taxon>
        <taxon>Paxilineae</taxon>
        <taxon>Paxillaceae</taxon>
        <taxon>Paxillus</taxon>
    </lineage>
</organism>
<accession>A0A0D0DM86</accession>
<reference evidence="3" key="2">
    <citation type="submission" date="2015-01" db="EMBL/GenBank/DDBJ databases">
        <title>Evolutionary Origins and Diversification of the Mycorrhizal Mutualists.</title>
        <authorList>
            <consortium name="DOE Joint Genome Institute"/>
            <consortium name="Mycorrhizal Genomics Consortium"/>
            <person name="Kohler A."/>
            <person name="Kuo A."/>
            <person name="Nagy L.G."/>
            <person name="Floudas D."/>
            <person name="Copeland A."/>
            <person name="Barry K.W."/>
            <person name="Cichocki N."/>
            <person name="Veneault-Fourrey C."/>
            <person name="LaButti K."/>
            <person name="Lindquist E.A."/>
            <person name="Lipzen A."/>
            <person name="Lundell T."/>
            <person name="Morin E."/>
            <person name="Murat C."/>
            <person name="Riley R."/>
            <person name="Ohm R."/>
            <person name="Sun H."/>
            <person name="Tunlid A."/>
            <person name="Henrissat B."/>
            <person name="Grigoriev I.V."/>
            <person name="Hibbett D.S."/>
            <person name="Martin F."/>
        </authorList>
    </citation>
    <scope>NUCLEOTIDE SEQUENCE [LARGE SCALE GENOMIC DNA]</scope>
    <source>
        <strain evidence="3">Ve08.2h10</strain>
    </source>
</reference>
<dbReference type="AlphaFoldDB" id="A0A0D0DM86"/>
<feature type="compositionally biased region" description="Low complexity" evidence="1">
    <location>
        <begin position="81"/>
        <end position="94"/>
    </location>
</feature>